<sequence>MKYLTLFVGLLISLGAGFAAPSFPPKIVNQSGAYPVSVGEDFAAYVVAEGDDLSYQWYLGTSPLPGQVTDTLLLQDVEVSNAGNYRVMVSNPLGQRESRPVSLKVDVPADLGVLAGEHKTVMVPNTMAYYDLYLPSGYGAADAVFPILFTYSPSGGGMVNHFKNVAEEKQWIVVGVSQSKNGQGYQGELFLFHSVYQHALAHLRYDPNRIFASGMSGGAWTAYNAAKENAPLIAGVFGMGGWLGDQYDPQRDIYVPGLLVARANGDSDAGANGRLYYDRNYMQRWLDTADIKDWSFPGGHVASPEWVQREVFDWFLSRTIPSTADERAQAKGKKAEWMARITAGETNLVFEELVSQQFDHPRNPLAVAAWQANDYLFSRYDLFSRKEPPSFSAFDRADHLSAHLLYALYCYIQWDDPSRQHSARLATMALDDIWDATMWNNDMCLVQGVPPTAFDRYVLDQGLYNRPGKPLFGDWDADGVYNFSEYVFGSDPLTPDCRPIVETEVRGDDLYVVLPDLRTLAGARMYCISNEEPVAEFWDIANSDTWSNLLPSGRSEFFYRKKDAVMEGQHFVRIGATVHSGWMDYNGDGIPLDLDVKTPGFSYFPFEYSSSPDSREYTLVPGGAPRYLIYLTSASIFQNSGMTEYSLRYHPLLAGYNGYLYHEVWTGVSGSSLAGARSVMDQKPPNGRRLMTTSQAVWFGGERYDYLGSNYLERTRGYIVPSESGEHTFAISGDDQCELWLSSDEQPFNAEKIAFVAGWTGYQNFSSSGDQTSTSLQLEAGKAYYVEILHKEGGGDGHCAVAWKTPSITDFTIIGAEHLRCLPASYIEPEHQWFKEVWTEVSGTDITSLQNVILAGTEPSYTSSMSVSEIPTNIGSNYGVRIRGKIIAPETADYTFWIASDDMSDLYLSTDSGVANKQRIAYVNGWTSERAYDANPSQKSATIRLQQGEEYYVEILYKEGGGDDHLSVAWKYNGQPRQPITAEHMKGFSE</sequence>
<evidence type="ECO:0000313" key="4">
    <source>
        <dbReference type="EMBL" id="NWK55998.1"/>
    </source>
</evidence>
<dbReference type="InterPro" id="IPR003599">
    <property type="entry name" value="Ig_sub"/>
</dbReference>
<reference evidence="4 5" key="1">
    <citation type="submission" date="2020-07" db="EMBL/GenBank/DDBJ databases">
        <title>Roseicoccus Jingziensis gen. nov., sp. nov., isolated from coastal seawater.</title>
        <authorList>
            <person name="Feng X."/>
        </authorList>
    </citation>
    <scope>NUCLEOTIDE SEQUENCE [LARGE SCALE GENOMIC DNA]</scope>
    <source>
        <strain evidence="4 5">N1E253</strain>
    </source>
</reference>
<evidence type="ECO:0000256" key="1">
    <source>
        <dbReference type="ARBA" id="ARBA00022729"/>
    </source>
</evidence>
<evidence type="ECO:0000313" key="5">
    <source>
        <dbReference type="Proteomes" id="UP000557872"/>
    </source>
</evidence>
<feature type="signal peptide" evidence="2">
    <location>
        <begin position="1"/>
        <end position="19"/>
    </location>
</feature>
<dbReference type="Gene3D" id="3.40.50.1820">
    <property type="entry name" value="alpha/beta hydrolase"/>
    <property type="match status" value="1"/>
</dbReference>
<dbReference type="InterPro" id="IPR011658">
    <property type="entry name" value="PA14_dom"/>
</dbReference>
<gene>
    <name evidence="4" type="ORF">HW115_10265</name>
</gene>
<dbReference type="SUPFAM" id="SSF48726">
    <property type="entry name" value="Immunoglobulin"/>
    <property type="match status" value="1"/>
</dbReference>
<dbReference type="RefSeq" id="WP_178932595.1">
    <property type="nucleotide sequence ID" value="NZ_JACBAZ010000004.1"/>
</dbReference>
<dbReference type="Gene3D" id="3.90.182.10">
    <property type="entry name" value="Toxin - Anthrax Protective Antigen,domain 1"/>
    <property type="match status" value="1"/>
</dbReference>
<dbReference type="AlphaFoldDB" id="A0A851GE05"/>
<evidence type="ECO:0000256" key="2">
    <source>
        <dbReference type="SAM" id="SignalP"/>
    </source>
</evidence>
<dbReference type="PANTHER" id="PTHR46769">
    <property type="entry name" value="POLYCYSTIC KIDNEY AND HEPATIC DISEASE 1 (AUTOSOMAL RECESSIVE)-LIKE 1"/>
    <property type="match status" value="1"/>
</dbReference>
<proteinExistence type="predicted"/>
<protein>
    <recommendedName>
        <fullName evidence="3">PA14 domain-containing protein</fullName>
    </recommendedName>
</protein>
<dbReference type="Pfam" id="PF07691">
    <property type="entry name" value="PA14"/>
    <property type="match status" value="2"/>
</dbReference>
<keyword evidence="1 2" id="KW-0732">Signal</keyword>
<dbReference type="SMART" id="SM00409">
    <property type="entry name" value="IG"/>
    <property type="match status" value="1"/>
</dbReference>
<dbReference type="SUPFAM" id="SSF53474">
    <property type="entry name" value="alpha/beta-Hydrolases"/>
    <property type="match status" value="1"/>
</dbReference>
<feature type="chain" id="PRO_5032686042" description="PA14 domain-containing protein" evidence="2">
    <location>
        <begin position="20"/>
        <end position="990"/>
    </location>
</feature>
<organism evidence="4 5">
    <name type="scientific">Oceaniferula marina</name>
    <dbReference type="NCBI Taxonomy" id="2748318"/>
    <lineage>
        <taxon>Bacteria</taxon>
        <taxon>Pseudomonadati</taxon>
        <taxon>Verrucomicrobiota</taxon>
        <taxon>Verrucomicrobiia</taxon>
        <taxon>Verrucomicrobiales</taxon>
        <taxon>Verrucomicrobiaceae</taxon>
        <taxon>Oceaniferula</taxon>
    </lineage>
</organism>
<dbReference type="SUPFAM" id="SSF56988">
    <property type="entry name" value="Anthrax protective antigen"/>
    <property type="match status" value="2"/>
</dbReference>
<dbReference type="Proteomes" id="UP000557872">
    <property type="component" value="Unassembled WGS sequence"/>
</dbReference>
<dbReference type="InterPro" id="IPR013783">
    <property type="entry name" value="Ig-like_fold"/>
</dbReference>
<dbReference type="InterPro" id="IPR029058">
    <property type="entry name" value="AB_hydrolase_fold"/>
</dbReference>
<dbReference type="InterPro" id="IPR052387">
    <property type="entry name" value="Fibrocystin"/>
</dbReference>
<name>A0A851GE05_9BACT</name>
<dbReference type="PANTHER" id="PTHR46769:SF2">
    <property type="entry name" value="FIBROCYSTIN-L ISOFORM 2 PRECURSOR-RELATED"/>
    <property type="match status" value="1"/>
</dbReference>
<dbReference type="Gene3D" id="2.60.120.1560">
    <property type="match status" value="1"/>
</dbReference>
<accession>A0A851GE05</accession>
<feature type="domain" description="PA14" evidence="3">
    <location>
        <begin position="828"/>
        <end position="984"/>
    </location>
</feature>
<dbReference type="EMBL" id="JACBAZ010000004">
    <property type="protein sequence ID" value="NWK55998.1"/>
    <property type="molecule type" value="Genomic_DNA"/>
</dbReference>
<dbReference type="InterPro" id="IPR037524">
    <property type="entry name" value="PA14/GLEYA"/>
</dbReference>
<dbReference type="SMART" id="SM00758">
    <property type="entry name" value="PA14"/>
    <property type="match status" value="2"/>
</dbReference>
<keyword evidence="5" id="KW-1185">Reference proteome</keyword>
<dbReference type="InterPro" id="IPR036179">
    <property type="entry name" value="Ig-like_dom_sf"/>
</dbReference>
<comment type="caution">
    <text evidence="4">The sequence shown here is derived from an EMBL/GenBank/DDBJ whole genome shotgun (WGS) entry which is preliminary data.</text>
</comment>
<dbReference type="PROSITE" id="PS51820">
    <property type="entry name" value="PA14"/>
    <property type="match status" value="2"/>
</dbReference>
<evidence type="ECO:0000259" key="3">
    <source>
        <dbReference type="PROSITE" id="PS51820"/>
    </source>
</evidence>
<dbReference type="Gene3D" id="2.60.40.10">
    <property type="entry name" value="Immunoglobulins"/>
    <property type="match status" value="1"/>
</dbReference>
<feature type="domain" description="PA14" evidence="3">
    <location>
        <begin position="663"/>
        <end position="818"/>
    </location>
</feature>